<dbReference type="EMBL" id="HBUF01566783">
    <property type="protein sequence ID" value="CAG6764853.1"/>
    <property type="molecule type" value="Transcribed_RNA"/>
</dbReference>
<dbReference type="EMBL" id="HBUF01566782">
    <property type="protein sequence ID" value="CAG6764852.1"/>
    <property type="molecule type" value="Transcribed_RNA"/>
</dbReference>
<dbReference type="EMBL" id="HBUF01566784">
    <property type="protein sequence ID" value="CAG6764854.1"/>
    <property type="molecule type" value="Transcribed_RNA"/>
</dbReference>
<sequence>MDSHLRWADHIENLKKRIRRYFHTFLSLRKFMSLPLLKEIYFALIQSALEYGICAYGRADPTILDKLKTAQNIVLKIIYKKEKRFSTNILYKELNILNVEKLFQKNICAVIHKKRDTLLRTKELNYNLRRINLETPRCKTKKGQKAIEYIGIKLYETIPPEIKQLDKIKSFKNQLKLWLKNKN</sequence>
<protein>
    <submittedName>
        <fullName evidence="1">Uncharacterized protein</fullName>
    </submittedName>
</protein>
<name>A0A8D9AEA5_9HEMI</name>
<organism evidence="1">
    <name type="scientific">Cacopsylla melanoneura</name>
    <dbReference type="NCBI Taxonomy" id="428564"/>
    <lineage>
        <taxon>Eukaryota</taxon>
        <taxon>Metazoa</taxon>
        <taxon>Ecdysozoa</taxon>
        <taxon>Arthropoda</taxon>
        <taxon>Hexapoda</taxon>
        <taxon>Insecta</taxon>
        <taxon>Pterygota</taxon>
        <taxon>Neoptera</taxon>
        <taxon>Paraneoptera</taxon>
        <taxon>Hemiptera</taxon>
        <taxon>Sternorrhyncha</taxon>
        <taxon>Psylloidea</taxon>
        <taxon>Psyllidae</taxon>
        <taxon>Psyllinae</taxon>
        <taxon>Cacopsylla</taxon>
    </lineage>
</organism>
<accession>A0A8D9AEA5</accession>
<evidence type="ECO:0000313" key="1">
    <source>
        <dbReference type="EMBL" id="CAG6764854.1"/>
    </source>
</evidence>
<dbReference type="AlphaFoldDB" id="A0A8D9AEA5"/>
<proteinExistence type="predicted"/>
<reference evidence="1" key="1">
    <citation type="submission" date="2021-05" db="EMBL/GenBank/DDBJ databases">
        <authorList>
            <person name="Alioto T."/>
            <person name="Alioto T."/>
            <person name="Gomez Garrido J."/>
        </authorList>
    </citation>
    <scope>NUCLEOTIDE SEQUENCE</scope>
</reference>